<evidence type="ECO:0000256" key="7">
    <source>
        <dbReference type="ARBA" id="ARBA00022968"/>
    </source>
</evidence>
<keyword evidence="8" id="KW-1133">Transmembrane helix</keyword>
<evidence type="ECO:0000256" key="5">
    <source>
        <dbReference type="ARBA" id="ARBA00022679"/>
    </source>
</evidence>
<proteinExistence type="inferred from homology"/>
<dbReference type="GO" id="GO:0006004">
    <property type="term" value="P:fucose metabolic process"/>
    <property type="evidence" value="ECO:0007669"/>
    <property type="project" value="UniProtKB-KW"/>
</dbReference>
<organism evidence="14 15">
    <name type="scientific">Zingiber officinale</name>
    <name type="common">Ginger</name>
    <name type="synonym">Amomum zingiber</name>
    <dbReference type="NCBI Taxonomy" id="94328"/>
    <lineage>
        <taxon>Eukaryota</taxon>
        <taxon>Viridiplantae</taxon>
        <taxon>Streptophyta</taxon>
        <taxon>Embryophyta</taxon>
        <taxon>Tracheophyta</taxon>
        <taxon>Spermatophyta</taxon>
        <taxon>Magnoliopsida</taxon>
        <taxon>Liliopsida</taxon>
        <taxon>Zingiberales</taxon>
        <taxon>Zingiberaceae</taxon>
        <taxon>Zingiber</taxon>
    </lineage>
</organism>
<evidence type="ECO:0000256" key="6">
    <source>
        <dbReference type="ARBA" id="ARBA00022692"/>
    </source>
</evidence>
<dbReference type="AlphaFoldDB" id="A0A8J5C7T2"/>
<dbReference type="Proteomes" id="UP000734854">
    <property type="component" value="Unassembled WGS sequence"/>
</dbReference>
<gene>
    <name evidence="14" type="ORF">ZIOFF_068307</name>
</gene>
<comment type="similarity">
    <text evidence="3">Belongs to the glycosyltransferase GT106 family.</text>
</comment>
<evidence type="ECO:0000256" key="12">
    <source>
        <dbReference type="ARBA" id="ARBA00023277"/>
    </source>
</evidence>
<keyword evidence="10" id="KW-0325">Glycoprotein</keyword>
<protein>
    <recommendedName>
        <fullName evidence="13">O-fucosyltransferase family protein</fullName>
    </recommendedName>
</protein>
<dbReference type="PANTHER" id="PTHR31741:SF66">
    <property type="entry name" value="O-FUCOSYLTRANSFERASE 20"/>
    <property type="match status" value="1"/>
</dbReference>
<dbReference type="PANTHER" id="PTHR31741">
    <property type="entry name" value="OS02G0726500 PROTEIN-RELATED"/>
    <property type="match status" value="1"/>
</dbReference>
<dbReference type="GO" id="GO:0005737">
    <property type="term" value="C:cytoplasm"/>
    <property type="evidence" value="ECO:0007669"/>
    <property type="project" value="TreeGrafter"/>
</dbReference>
<keyword evidence="4" id="KW-0328">Glycosyltransferase</keyword>
<evidence type="ECO:0000256" key="2">
    <source>
        <dbReference type="ARBA" id="ARBA00004881"/>
    </source>
</evidence>
<keyword evidence="11" id="KW-0294">Fucose metabolism</keyword>
<keyword evidence="12" id="KW-0119">Carbohydrate metabolism</keyword>
<keyword evidence="9" id="KW-0472">Membrane</keyword>
<dbReference type="GO" id="GO:0016757">
    <property type="term" value="F:glycosyltransferase activity"/>
    <property type="evidence" value="ECO:0007669"/>
    <property type="project" value="UniProtKB-KW"/>
</dbReference>
<dbReference type="EMBL" id="JACMSC010000019">
    <property type="protein sequence ID" value="KAG6474372.1"/>
    <property type="molecule type" value="Genomic_DNA"/>
</dbReference>
<name>A0A8J5C7T2_ZINOF</name>
<comment type="caution">
    <text evidence="14">The sequence shown here is derived from an EMBL/GenBank/DDBJ whole genome shotgun (WGS) entry which is preliminary data.</text>
</comment>
<evidence type="ECO:0000313" key="14">
    <source>
        <dbReference type="EMBL" id="KAG6474372.1"/>
    </source>
</evidence>
<evidence type="ECO:0000313" key="15">
    <source>
        <dbReference type="Proteomes" id="UP000734854"/>
    </source>
</evidence>
<comment type="pathway">
    <text evidence="2">Glycan metabolism.</text>
</comment>
<dbReference type="GO" id="GO:0016020">
    <property type="term" value="C:membrane"/>
    <property type="evidence" value="ECO:0007669"/>
    <property type="project" value="UniProtKB-SubCell"/>
</dbReference>
<evidence type="ECO:0000256" key="8">
    <source>
        <dbReference type="ARBA" id="ARBA00022989"/>
    </source>
</evidence>
<evidence type="ECO:0000256" key="9">
    <source>
        <dbReference type="ARBA" id="ARBA00023136"/>
    </source>
</evidence>
<dbReference type="InterPro" id="IPR019378">
    <property type="entry name" value="GDP-Fuc_O-FucTrfase"/>
</dbReference>
<reference evidence="14 15" key="1">
    <citation type="submission" date="2020-08" db="EMBL/GenBank/DDBJ databases">
        <title>Plant Genome Project.</title>
        <authorList>
            <person name="Zhang R.-G."/>
        </authorList>
    </citation>
    <scope>NUCLEOTIDE SEQUENCE [LARGE SCALE GENOMIC DNA]</scope>
    <source>
        <tissue evidence="14">Rhizome</tissue>
    </source>
</reference>
<keyword evidence="6" id="KW-0812">Transmembrane</keyword>
<evidence type="ECO:0000256" key="3">
    <source>
        <dbReference type="ARBA" id="ARBA00007737"/>
    </source>
</evidence>
<keyword evidence="7" id="KW-0735">Signal-anchor</keyword>
<accession>A0A8J5C7T2</accession>
<evidence type="ECO:0000256" key="13">
    <source>
        <dbReference type="ARBA" id="ARBA00030350"/>
    </source>
</evidence>
<sequence>MLDQTIEVAGQLLYPSGLCSTREGGKMYDSTPWSRQRPRQEEEKSLHLAKMLLPLNRWWDCLEGDSPAQVSPEEGWVEGPAVASREGGGTTVDGRDVEGTIIVGAVSPNLGESQSNISSSSSSLPERKVLIFLIPHSEFNDIFNLEHFKKVLSDDVKVVSSLPSTHIRMRPVLENQLPLHASPQLIEKRYLKRMNRDGVLLLRGLDSRLSKDLPPDLQKLRCKVIFCTIPVAFHALRFAAPIQEFGDKLASRMRSKGPYLALHLRLEKDVWVRTGCLPGLSPEYDEIIRRKRKLRPKLLTGRSNMTFHERKLAGFCPLNALEITRLLKALGTPRDAMIYWAGGRPLGGAEALRPLTTAFPNVYNKESISSPGELRPFASRASVLTAVDYIVCEQSDVFMPSHGGNMGHLMQGHRSFARHRKFIRPNKRQMLPLFRSVRNERRGEEMTDDYAVEKLCSLSFKFSVLLRKKMLLD</sequence>
<comment type="subcellular location">
    <subcellularLocation>
        <location evidence="1">Membrane</location>
        <topology evidence="1">Single-pass type II membrane protein</topology>
    </subcellularLocation>
</comment>
<evidence type="ECO:0000256" key="4">
    <source>
        <dbReference type="ARBA" id="ARBA00022676"/>
    </source>
</evidence>
<evidence type="ECO:0000256" key="11">
    <source>
        <dbReference type="ARBA" id="ARBA00023253"/>
    </source>
</evidence>
<evidence type="ECO:0000256" key="10">
    <source>
        <dbReference type="ARBA" id="ARBA00023180"/>
    </source>
</evidence>
<evidence type="ECO:0000256" key="1">
    <source>
        <dbReference type="ARBA" id="ARBA00004606"/>
    </source>
</evidence>
<dbReference type="Pfam" id="PF10250">
    <property type="entry name" value="O-FucT"/>
    <property type="match status" value="1"/>
</dbReference>
<keyword evidence="15" id="KW-1185">Reference proteome</keyword>
<keyword evidence="5" id="KW-0808">Transferase</keyword>